<proteinExistence type="predicted"/>
<reference evidence="2" key="2">
    <citation type="submission" date="2020-05" db="UniProtKB">
        <authorList>
            <consortium name="EnsemblMetazoa"/>
        </authorList>
    </citation>
    <scope>IDENTIFICATION</scope>
    <source>
        <strain evidence="2">WRAIR2</strain>
    </source>
</reference>
<dbReference type="AlphaFoldDB" id="A0A182NXT1"/>
<dbReference type="VEuPathDB" id="VectorBase:ADIR014651"/>
<dbReference type="Proteomes" id="UP000075884">
    <property type="component" value="Unassembled WGS sequence"/>
</dbReference>
<accession>A0A182NXT1</accession>
<dbReference type="EnsemblMetazoa" id="ADIR014651-RA">
    <property type="protein sequence ID" value="ADIR014651-PA"/>
    <property type="gene ID" value="ADIR014651"/>
</dbReference>
<feature type="region of interest" description="Disordered" evidence="1">
    <location>
        <begin position="26"/>
        <end position="64"/>
    </location>
</feature>
<sequence length="64" mass="7180">MEDGTTEKVLQWIMHAIVNRLSPPKTVAVGRKTSPPRFEDKHSGGIDSRGEKLRSWMSHATSFS</sequence>
<name>A0A182NXT1_9DIPT</name>
<organism evidence="2 3">
    <name type="scientific">Anopheles dirus</name>
    <dbReference type="NCBI Taxonomy" id="7168"/>
    <lineage>
        <taxon>Eukaryota</taxon>
        <taxon>Metazoa</taxon>
        <taxon>Ecdysozoa</taxon>
        <taxon>Arthropoda</taxon>
        <taxon>Hexapoda</taxon>
        <taxon>Insecta</taxon>
        <taxon>Pterygota</taxon>
        <taxon>Neoptera</taxon>
        <taxon>Endopterygota</taxon>
        <taxon>Diptera</taxon>
        <taxon>Nematocera</taxon>
        <taxon>Culicoidea</taxon>
        <taxon>Culicidae</taxon>
        <taxon>Anophelinae</taxon>
        <taxon>Anopheles</taxon>
    </lineage>
</organism>
<evidence type="ECO:0000256" key="1">
    <source>
        <dbReference type="SAM" id="MobiDB-lite"/>
    </source>
</evidence>
<evidence type="ECO:0000313" key="2">
    <source>
        <dbReference type="EnsemblMetazoa" id="ADIR014651-PA"/>
    </source>
</evidence>
<keyword evidence="3" id="KW-1185">Reference proteome</keyword>
<feature type="compositionally biased region" description="Basic and acidic residues" evidence="1">
    <location>
        <begin position="37"/>
        <end position="54"/>
    </location>
</feature>
<reference evidence="3" key="1">
    <citation type="submission" date="2013-03" db="EMBL/GenBank/DDBJ databases">
        <title>The Genome Sequence of Anopheles dirus WRAIR2.</title>
        <authorList>
            <consortium name="The Broad Institute Genomics Platform"/>
            <person name="Neafsey D.E."/>
            <person name="Walton C."/>
            <person name="Walker B."/>
            <person name="Young S.K."/>
            <person name="Zeng Q."/>
            <person name="Gargeya S."/>
            <person name="Fitzgerald M."/>
            <person name="Haas B."/>
            <person name="Abouelleil A."/>
            <person name="Allen A.W."/>
            <person name="Alvarado L."/>
            <person name="Arachchi H.M."/>
            <person name="Berlin A.M."/>
            <person name="Chapman S.B."/>
            <person name="Gainer-Dewar J."/>
            <person name="Goldberg J."/>
            <person name="Griggs A."/>
            <person name="Gujja S."/>
            <person name="Hansen M."/>
            <person name="Howarth C."/>
            <person name="Imamovic A."/>
            <person name="Ireland A."/>
            <person name="Larimer J."/>
            <person name="McCowan C."/>
            <person name="Murphy C."/>
            <person name="Pearson M."/>
            <person name="Poon T.W."/>
            <person name="Priest M."/>
            <person name="Roberts A."/>
            <person name="Saif S."/>
            <person name="Shea T."/>
            <person name="Sisk P."/>
            <person name="Sykes S."/>
            <person name="Wortman J."/>
            <person name="Nusbaum C."/>
            <person name="Birren B."/>
        </authorList>
    </citation>
    <scope>NUCLEOTIDE SEQUENCE [LARGE SCALE GENOMIC DNA]</scope>
    <source>
        <strain evidence="3">WRAIR2</strain>
    </source>
</reference>
<evidence type="ECO:0000313" key="3">
    <source>
        <dbReference type="Proteomes" id="UP000075884"/>
    </source>
</evidence>
<protein>
    <submittedName>
        <fullName evidence="2">Uncharacterized protein</fullName>
    </submittedName>
</protein>